<keyword evidence="2" id="KW-0732">Signal</keyword>
<evidence type="ECO:0000256" key="1">
    <source>
        <dbReference type="SAM" id="MobiDB-lite"/>
    </source>
</evidence>
<accession>A0A3B0MMH3</accession>
<feature type="compositionally biased region" description="Low complexity" evidence="1">
    <location>
        <begin position="220"/>
        <end position="241"/>
    </location>
</feature>
<proteinExistence type="predicted"/>
<dbReference type="EMBL" id="UIVS01000002">
    <property type="protein sequence ID" value="SVP90974.1"/>
    <property type="molecule type" value="Genomic_DNA"/>
</dbReference>
<name>A0A3B0MMH3_THEAN</name>
<feature type="compositionally biased region" description="Low complexity" evidence="1">
    <location>
        <begin position="115"/>
        <end position="127"/>
    </location>
</feature>
<feature type="compositionally biased region" description="Low complexity" evidence="1">
    <location>
        <begin position="330"/>
        <end position="367"/>
    </location>
</feature>
<evidence type="ECO:0000313" key="3">
    <source>
        <dbReference type="EMBL" id="SVP90509.1"/>
    </source>
</evidence>
<feature type="compositionally biased region" description="Pro residues" evidence="1">
    <location>
        <begin position="257"/>
        <end position="278"/>
    </location>
</feature>
<organism evidence="4">
    <name type="scientific">Theileria annulata</name>
    <dbReference type="NCBI Taxonomy" id="5874"/>
    <lineage>
        <taxon>Eukaryota</taxon>
        <taxon>Sar</taxon>
        <taxon>Alveolata</taxon>
        <taxon>Apicomplexa</taxon>
        <taxon>Aconoidasida</taxon>
        <taxon>Piroplasmida</taxon>
        <taxon>Theileriidae</taxon>
        <taxon>Theileria</taxon>
    </lineage>
</organism>
<feature type="compositionally biased region" description="Low complexity" evidence="1">
    <location>
        <begin position="146"/>
        <end position="156"/>
    </location>
</feature>
<feature type="region of interest" description="Disordered" evidence="1">
    <location>
        <begin position="26"/>
        <end position="45"/>
    </location>
</feature>
<dbReference type="Pfam" id="PF07708">
    <property type="entry name" value="Tash_PEST"/>
    <property type="match status" value="1"/>
</dbReference>
<sequence>MDFVTYIYIIVLLLLQSNECADKTTQEQNKEGQYDPVTLEQYGPESEPQPILYYVPHYQFQPQPDQQLIPVYYGPQYQPQYPYQQPSQLYQPQEQQIEPTPIPQPQQPYQPTPPQYYTGYQTQQPVPYQEPPPPEQLQPYYPGPQYPVQQQYYPGPQYQPVPQYYPPPQPQEYQLPQQGIGYHGPQYQPVPQYYPGYQPQPQQYPQSEPQYVGLQPIQPQIQQPQGPTQPTHQPQPYYTGPPTQPTPQPQPYYTGPPTQPTPQYGPQPYQPIQHPLPQPRQTRGPQSQPRPTAPLRQPSNLRPSILGPGPGPFRYPPQLLQNLRHQHIGTPRQPTKQPIQQPIQFTEEPTQQPTQHTAQTQATQEPTGLHPETIPVEIGSDDDEEPPKPPKGPGDGDQPPDKADEGEDEDEDDEDEDEEEKKPSKDVKICNTITFMKKNSEGNLVPMSEGDYTVISYSEYNIKYVFNAELEAVLCDQETIFTHLAGRDYCKSVIHKRHHGSFNFRRDDGFVLVKFKNGKWKFRARNNPDYVRLYALDNEGKEIELDEKSYYLKFTSSGSFKYEFLQNVRLTKFIIKDKVVWEKTITDDHPSAVAVTERFNAIIYFDTYTRVYGRRKGRYRFLFTRPNIKYIKK</sequence>
<feature type="compositionally biased region" description="Low complexity" evidence="1">
    <location>
        <begin position="82"/>
        <end position="99"/>
    </location>
</feature>
<gene>
    <name evidence="3" type="ORF">TAT_000121800</name>
    <name evidence="4" type="ORF">TAV_000121900</name>
</gene>
<feature type="compositionally biased region" description="Pro residues" evidence="1">
    <location>
        <begin position="128"/>
        <end position="145"/>
    </location>
</feature>
<feature type="region of interest" description="Disordered" evidence="1">
    <location>
        <begin position="220"/>
        <end position="426"/>
    </location>
</feature>
<evidence type="ECO:0000256" key="2">
    <source>
        <dbReference type="SAM" id="SignalP"/>
    </source>
</evidence>
<feature type="compositionally biased region" description="Low complexity" evidence="1">
    <location>
        <begin position="171"/>
        <end position="208"/>
    </location>
</feature>
<reference evidence="4" key="1">
    <citation type="submission" date="2018-07" db="EMBL/GenBank/DDBJ databases">
        <authorList>
            <person name="Quirk P.G."/>
            <person name="Krulwich T.A."/>
        </authorList>
    </citation>
    <scope>NUCLEOTIDE SEQUENCE</scope>
    <source>
        <strain evidence="4">Anand</strain>
    </source>
</reference>
<feature type="compositionally biased region" description="Pro residues" evidence="1">
    <location>
        <begin position="100"/>
        <end position="114"/>
    </location>
</feature>
<evidence type="ECO:0000313" key="4">
    <source>
        <dbReference type="EMBL" id="SVP90974.1"/>
    </source>
</evidence>
<dbReference type="EMBL" id="UIVT01000002">
    <property type="protein sequence ID" value="SVP90509.1"/>
    <property type="molecule type" value="Genomic_DNA"/>
</dbReference>
<feature type="compositionally biased region" description="Acidic residues" evidence="1">
    <location>
        <begin position="404"/>
        <end position="419"/>
    </location>
</feature>
<feature type="chain" id="PRO_5036075993" evidence="2">
    <location>
        <begin position="21"/>
        <end position="633"/>
    </location>
</feature>
<dbReference type="InterPro" id="IPR011695">
    <property type="entry name" value="Tash_PEST_motif"/>
</dbReference>
<feature type="compositionally biased region" description="Pro residues" evidence="1">
    <location>
        <begin position="157"/>
        <end position="170"/>
    </location>
</feature>
<feature type="compositionally biased region" description="Polar residues" evidence="1">
    <location>
        <begin position="279"/>
        <end position="290"/>
    </location>
</feature>
<feature type="signal peptide" evidence="2">
    <location>
        <begin position="1"/>
        <end position="20"/>
    </location>
</feature>
<dbReference type="AlphaFoldDB" id="A0A3B0MMH3"/>
<feature type="region of interest" description="Disordered" evidence="1">
    <location>
        <begin position="82"/>
        <end position="208"/>
    </location>
</feature>
<dbReference type="VEuPathDB" id="PiroplasmaDB:TA16040"/>
<protein>
    <submittedName>
        <fullName evidence="4">Theileria-specific sub-telomeric protein, SVSP family, putative</fullName>
    </submittedName>
</protein>